<evidence type="ECO:0000256" key="1">
    <source>
        <dbReference type="ARBA" id="ARBA00022729"/>
    </source>
</evidence>
<keyword evidence="10" id="KW-1185">Reference proteome</keyword>
<dbReference type="OrthoDB" id="9974421at2759"/>
<dbReference type="Proteomes" id="UP000663832">
    <property type="component" value="Unassembled WGS sequence"/>
</dbReference>
<evidence type="ECO:0000259" key="7">
    <source>
        <dbReference type="Pfam" id="PF04083"/>
    </source>
</evidence>
<accession>A0A815GN26</accession>
<protein>
    <recommendedName>
        <fullName evidence="7">Partial AB-hydrolase lipase domain-containing protein</fullName>
    </recommendedName>
</protein>
<evidence type="ECO:0000313" key="8">
    <source>
        <dbReference type="EMBL" id="CAF1340553.1"/>
    </source>
</evidence>
<dbReference type="InterPro" id="IPR029058">
    <property type="entry name" value="AB_hydrolase_fold"/>
</dbReference>
<dbReference type="FunFam" id="3.40.50.1820:FF:000021">
    <property type="entry name" value="Lipase"/>
    <property type="match status" value="2"/>
</dbReference>
<dbReference type="EMBL" id="CAJNOI010000757">
    <property type="protein sequence ID" value="CAF1340553.1"/>
    <property type="molecule type" value="Genomic_DNA"/>
</dbReference>
<dbReference type="Proteomes" id="UP000663877">
    <property type="component" value="Unassembled WGS sequence"/>
</dbReference>
<dbReference type="AlphaFoldDB" id="A0A815GN26"/>
<evidence type="ECO:0000313" key="9">
    <source>
        <dbReference type="EMBL" id="CAF1592692.1"/>
    </source>
</evidence>
<evidence type="ECO:0000313" key="11">
    <source>
        <dbReference type="Proteomes" id="UP000663877"/>
    </source>
</evidence>
<dbReference type="InterPro" id="IPR006693">
    <property type="entry name" value="AB_hydrolase_lipase"/>
</dbReference>
<proteinExistence type="predicted"/>
<sequence>MLFGIFILLLIFCSEIKSQVQKHDPDCDLNITQLIQSKGYPCEEHKILTNDGYILGVFRIPYGRNGSSSTIGRPVLLQHGLLDSATTWVMNYPDQSLGYILADAGYDVWLGNVRGNYYSRAHTKYDPNHDEEFWDFSWDDMARDDLPSMIYYILNMTQHAQIGYVGHSQGTMIGFAGFGHPDSVLQNSVSFYGALAPVAHLGHIRSPIKYLSSTTKELELYWHLLFGRNEFLPSSYIIKWLGIFACGEIILDHILCQNILFILCGPEKKNMNETRIPVYIAHEPDGTSVKNMIHFAQGVQTNQFQAYDYGSAQKNQLHYNQTTPPEYDLQRLKIPTAIFYSGKDWLADPVDVAYIFDNLQNLVYEKYIPEYNHLDFVWALSANKIIYYDLLNVMKKYHPYLSNLLFFVLLFYSISSLPLREHDPDCDLNITQLIQSKGYPCEEHKILTNDGYILGVFRIPYGRNGSSSTIGRPVLLQHGLLDAAVTWVMNFPDQSLAFMLADVGYDVWLGNVRGNYYSRAHTKYDPDRDIEFWDFSWDDMARDDLPSMIYYILNVTKNTQIGYVGHSQGTMIAFAEFGHPNSVLQNNVSFYGALAPVVHLGHIKSPLKYLFGHSKNPEHFWHVLFGYKDFLPSSDTIKWLAKHACGSVIFDPLICENILFVICGPDKKNMNNTRMEVYISHEPDGTSVKNMIHFAQMYFSNQFQAYDYGSPEKNQQHYNQTTPPIYSIRPMKIPTAIFWSPDDWLADVDDMAFIFDNIQNLVYEKYIPGYNHLDFVWAVTANKIIYEDLINQMQKYHPFK</sequence>
<comment type="caution">
    <text evidence="8">The sequence shown here is derived from an EMBL/GenBank/DDBJ whole genome shotgun (WGS) entry which is preliminary data.</text>
</comment>
<evidence type="ECO:0000256" key="2">
    <source>
        <dbReference type="ARBA" id="ARBA00022801"/>
    </source>
</evidence>
<feature type="domain" description="Partial AB-hydrolase lipase" evidence="7">
    <location>
        <begin position="31"/>
        <end position="91"/>
    </location>
</feature>
<keyword evidence="2" id="KW-0378">Hydrolase</keyword>
<dbReference type="Pfam" id="PF04083">
    <property type="entry name" value="Abhydro_lipase"/>
    <property type="match status" value="2"/>
</dbReference>
<keyword evidence="1 6" id="KW-0732">Signal</keyword>
<dbReference type="SUPFAM" id="SSF53474">
    <property type="entry name" value="alpha/beta-Hydrolases"/>
    <property type="match status" value="2"/>
</dbReference>
<keyword evidence="3" id="KW-0442">Lipid degradation</keyword>
<evidence type="ECO:0000313" key="10">
    <source>
        <dbReference type="Proteomes" id="UP000663832"/>
    </source>
</evidence>
<evidence type="ECO:0000256" key="5">
    <source>
        <dbReference type="ARBA" id="ARBA00023180"/>
    </source>
</evidence>
<dbReference type="GO" id="GO:0016787">
    <property type="term" value="F:hydrolase activity"/>
    <property type="evidence" value="ECO:0007669"/>
    <property type="project" value="UniProtKB-KW"/>
</dbReference>
<gene>
    <name evidence="8" type="ORF">BJG266_LOCUS34388</name>
    <name evidence="9" type="ORF">QVE165_LOCUS51462</name>
</gene>
<evidence type="ECO:0000256" key="6">
    <source>
        <dbReference type="SAM" id="SignalP"/>
    </source>
</evidence>
<evidence type="ECO:0000256" key="3">
    <source>
        <dbReference type="ARBA" id="ARBA00022963"/>
    </source>
</evidence>
<name>A0A815GN26_9BILA</name>
<feature type="domain" description="Partial AB-hydrolase lipase" evidence="7">
    <location>
        <begin position="430"/>
        <end position="490"/>
    </location>
</feature>
<dbReference type="PANTHER" id="PTHR11005">
    <property type="entry name" value="LYSOSOMAL ACID LIPASE-RELATED"/>
    <property type="match status" value="1"/>
</dbReference>
<organism evidence="8 11">
    <name type="scientific">Adineta steineri</name>
    <dbReference type="NCBI Taxonomy" id="433720"/>
    <lineage>
        <taxon>Eukaryota</taxon>
        <taxon>Metazoa</taxon>
        <taxon>Spiralia</taxon>
        <taxon>Gnathifera</taxon>
        <taxon>Rotifera</taxon>
        <taxon>Eurotatoria</taxon>
        <taxon>Bdelloidea</taxon>
        <taxon>Adinetida</taxon>
        <taxon>Adinetidae</taxon>
        <taxon>Adineta</taxon>
    </lineage>
</organism>
<evidence type="ECO:0000256" key="4">
    <source>
        <dbReference type="ARBA" id="ARBA00023098"/>
    </source>
</evidence>
<feature type="chain" id="PRO_5036227605" description="Partial AB-hydrolase lipase domain-containing protein" evidence="6">
    <location>
        <begin position="19"/>
        <end position="800"/>
    </location>
</feature>
<reference evidence="8" key="1">
    <citation type="submission" date="2021-02" db="EMBL/GenBank/DDBJ databases">
        <authorList>
            <person name="Nowell W R."/>
        </authorList>
    </citation>
    <scope>NUCLEOTIDE SEQUENCE</scope>
</reference>
<dbReference type="EMBL" id="CAJNOM010001114">
    <property type="protein sequence ID" value="CAF1592692.1"/>
    <property type="molecule type" value="Genomic_DNA"/>
</dbReference>
<dbReference type="GO" id="GO:0016042">
    <property type="term" value="P:lipid catabolic process"/>
    <property type="evidence" value="ECO:0007669"/>
    <property type="project" value="UniProtKB-KW"/>
</dbReference>
<dbReference type="Gene3D" id="3.40.50.1820">
    <property type="entry name" value="alpha/beta hydrolase"/>
    <property type="match status" value="2"/>
</dbReference>
<feature type="signal peptide" evidence="6">
    <location>
        <begin position="1"/>
        <end position="18"/>
    </location>
</feature>
<keyword evidence="5" id="KW-0325">Glycoprotein</keyword>
<keyword evidence="4" id="KW-0443">Lipid metabolism</keyword>